<comment type="caution">
    <text evidence="1">The sequence shown here is derived from an EMBL/GenBank/DDBJ whole genome shotgun (WGS) entry which is preliminary data.</text>
</comment>
<name>A0A8H7B080_9PLEO</name>
<proteinExistence type="predicted"/>
<dbReference type="Proteomes" id="UP000596902">
    <property type="component" value="Unassembled WGS sequence"/>
</dbReference>
<gene>
    <name evidence="1" type="ORF">GT037_007730</name>
</gene>
<protein>
    <submittedName>
        <fullName evidence="1">Uncharacterized protein</fullName>
    </submittedName>
</protein>
<sequence>MGNSTVPNRLLPKPIFEITQNTYNSVGHSLPAVFAYSRTDDDGLGYTRSR</sequence>
<evidence type="ECO:0000313" key="1">
    <source>
        <dbReference type="EMBL" id="KAF7673964.1"/>
    </source>
</evidence>
<accession>A0A8H7B080</accession>
<dbReference type="GeneID" id="62205955"/>
<dbReference type="EMBL" id="JAAABM010000011">
    <property type="protein sequence ID" value="KAF7673964.1"/>
    <property type="molecule type" value="Genomic_DNA"/>
</dbReference>
<dbReference type="AlphaFoldDB" id="A0A8H7B080"/>
<reference evidence="1" key="2">
    <citation type="submission" date="2020-08" db="EMBL/GenBank/DDBJ databases">
        <title>Draft Genome Sequence of Cumin Blight Pathogen Alternaria burnsii.</title>
        <authorList>
            <person name="Feng Z."/>
        </authorList>
    </citation>
    <scope>NUCLEOTIDE SEQUENCE</scope>
    <source>
        <strain evidence="1">CBS107.38</strain>
    </source>
</reference>
<organism evidence="1 2">
    <name type="scientific">Alternaria burnsii</name>
    <dbReference type="NCBI Taxonomy" id="1187904"/>
    <lineage>
        <taxon>Eukaryota</taxon>
        <taxon>Fungi</taxon>
        <taxon>Dikarya</taxon>
        <taxon>Ascomycota</taxon>
        <taxon>Pezizomycotina</taxon>
        <taxon>Dothideomycetes</taxon>
        <taxon>Pleosporomycetidae</taxon>
        <taxon>Pleosporales</taxon>
        <taxon>Pleosporineae</taxon>
        <taxon>Pleosporaceae</taxon>
        <taxon>Alternaria</taxon>
        <taxon>Alternaria sect. Alternaria</taxon>
    </lineage>
</organism>
<reference evidence="1" key="1">
    <citation type="submission" date="2020-01" db="EMBL/GenBank/DDBJ databases">
        <authorList>
            <person name="Feng Z.H.Z."/>
        </authorList>
    </citation>
    <scope>NUCLEOTIDE SEQUENCE</scope>
    <source>
        <strain evidence="1">CBS107.38</strain>
    </source>
</reference>
<keyword evidence="2" id="KW-1185">Reference proteome</keyword>
<evidence type="ECO:0000313" key="2">
    <source>
        <dbReference type="Proteomes" id="UP000596902"/>
    </source>
</evidence>
<dbReference type="RefSeq" id="XP_038784278.1">
    <property type="nucleotide sequence ID" value="XM_038932777.1"/>
</dbReference>